<accession>A0A194QPG0</accession>
<organism evidence="1 2">
    <name type="scientific">Papilio machaon</name>
    <name type="common">Old World swallowtail butterfly</name>
    <dbReference type="NCBI Taxonomy" id="76193"/>
    <lineage>
        <taxon>Eukaryota</taxon>
        <taxon>Metazoa</taxon>
        <taxon>Ecdysozoa</taxon>
        <taxon>Arthropoda</taxon>
        <taxon>Hexapoda</taxon>
        <taxon>Insecta</taxon>
        <taxon>Pterygota</taxon>
        <taxon>Neoptera</taxon>
        <taxon>Endopterygota</taxon>
        <taxon>Lepidoptera</taxon>
        <taxon>Glossata</taxon>
        <taxon>Ditrysia</taxon>
        <taxon>Papilionoidea</taxon>
        <taxon>Papilionidae</taxon>
        <taxon>Papilioninae</taxon>
        <taxon>Papilio</taxon>
    </lineage>
</organism>
<sequence length="57" mass="6636">MRSVTVSGPSWLRLQITSIAFIYLLDLLENRSDFSEDNLEKRLSETRAVYEPRHPIA</sequence>
<dbReference type="AlphaFoldDB" id="A0A194QPG0"/>
<protein>
    <submittedName>
        <fullName evidence="1">Uncharacterized protein</fullName>
    </submittedName>
</protein>
<proteinExistence type="predicted"/>
<name>A0A194QPG0_PAPMA</name>
<dbReference type="Proteomes" id="UP000053240">
    <property type="component" value="Unassembled WGS sequence"/>
</dbReference>
<keyword evidence="2" id="KW-1185">Reference proteome</keyword>
<dbReference type="InParanoid" id="A0A194QPG0"/>
<evidence type="ECO:0000313" key="2">
    <source>
        <dbReference type="Proteomes" id="UP000053240"/>
    </source>
</evidence>
<evidence type="ECO:0000313" key="1">
    <source>
        <dbReference type="EMBL" id="KPJ07239.1"/>
    </source>
</evidence>
<reference evidence="1 2" key="1">
    <citation type="journal article" date="2015" name="Nat. Commun.">
        <title>Outbred genome sequencing and CRISPR/Cas9 gene editing in butterflies.</title>
        <authorList>
            <person name="Li X."/>
            <person name="Fan D."/>
            <person name="Zhang W."/>
            <person name="Liu G."/>
            <person name="Zhang L."/>
            <person name="Zhao L."/>
            <person name="Fang X."/>
            <person name="Chen L."/>
            <person name="Dong Y."/>
            <person name="Chen Y."/>
            <person name="Ding Y."/>
            <person name="Zhao R."/>
            <person name="Feng M."/>
            <person name="Zhu Y."/>
            <person name="Feng Y."/>
            <person name="Jiang X."/>
            <person name="Zhu D."/>
            <person name="Xiang H."/>
            <person name="Feng X."/>
            <person name="Li S."/>
            <person name="Wang J."/>
            <person name="Zhang G."/>
            <person name="Kronforst M.R."/>
            <person name="Wang W."/>
        </authorList>
    </citation>
    <scope>NUCLEOTIDE SEQUENCE [LARGE SCALE GENOMIC DNA]</scope>
    <source>
        <strain evidence="1">Ya'a_city_454_Pm</strain>
        <tissue evidence="1">Whole body</tissue>
    </source>
</reference>
<dbReference type="EMBL" id="KQ461190">
    <property type="protein sequence ID" value="KPJ07239.1"/>
    <property type="molecule type" value="Genomic_DNA"/>
</dbReference>
<gene>
    <name evidence="1" type="ORF">RR48_07655</name>
</gene>